<protein>
    <recommendedName>
        <fullName evidence="3">DUF2799 domain-containing protein</fullName>
    </recommendedName>
</protein>
<dbReference type="OrthoDB" id="5917215at2"/>
<dbReference type="AlphaFoldDB" id="A0A1I3N583"/>
<reference evidence="2" key="1">
    <citation type="submission" date="2016-10" db="EMBL/GenBank/DDBJ databases">
        <authorList>
            <person name="Varghese N."/>
            <person name="Submissions S."/>
        </authorList>
    </citation>
    <scope>NUCLEOTIDE SEQUENCE [LARGE SCALE GENOMIC DNA]</scope>
    <source>
        <strain evidence="2">DSM 21857</strain>
    </source>
</reference>
<dbReference type="Proteomes" id="UP000242763">
    <property type="component" value="Unassembled WGS sequence"/>
</dbReference>
<evidence type="ECO:0008006" key="3">
    <source>
        <dbReference type="Google" id="ProtNLM"/>
    </source>
</evidence>
<dbReference type="InterPro" id="IPR021242">
    <property type="entry name" value="DUF2799"/>
</dbReference>
<dbReference type="RefSeq" id="WP_091521852.1">
    <property type="nucleotide sequence ID" value="NZ_FORF01000010.1"/>
</dbReference>
<name>A0A1I3N583_9HYPH</name>
<gene>
    <name evidence="1" type="ORF">SAMN03080618_01953</name>
</gene>
<sequence>MSILHGSLRGIATLVVVLFALTSCATLNEEECRSADWRELGHQDGAAGKTMSHIQEHRRACGEHKLPVDEQQWHAGWAQGIRLYCTPENGLLQGKQGRNYRNSCPADLNAGFESAYMVAKALYDARSARDTAQRDMDSLFDDLRRAEKPEERKRIEYEIDSKRWALRSAERRVYDAEGDYDVYVSSRGLMSRR</sequence>
<evidence type="ECO:0000313" key="2">
    <source>
        <dbReference type="Proteomes" id="UP000242763"/>
    </source>
</evidence>
<accession>A0A1I3N583</accession>
<dbReference type="Pfam" id="PF10973">
    <property type="entry name" value="DUF2799"/>
    <property type="match status" value="1"/>
</dbReference>
<dbReference type="STRING" id="1121003.SAMN03080618_01953"/>
<organism evidence="1 2">
    <name type="scientific">Aquamicrobium aerolatum DSM 21857</name>
    <dbReference type="NCBI Taxonomy" id="1121003"/>
    <lineage>
        <taxon>Bacteria</taxon>
        <taxon>Pseudomonadati</taxon>
        <taxon>Pseudomonadota</taxon>
        <taxon>Alphaproteobacteria</taxon>
        <taxon>Hyphomicrobiales</taxon>
        <taxon>Phyllobacteriaceae</taxon>
        <taxon>Aerobium</taxon>
    </lineage>
</organism>
<evidence type="ECO:0000313" key="1">
    <source>
        <dbReference type="EMBL" id="SFJ04352.1"/>
    </source>
</evidence>
<proteinExistence type="predicted"/>
<keyword evidence="2" id="KW-1185">Reference proteome</keyword>
<dbReference type="EMBL" id="FORF01000010">
    <property type="protein sequence ID" value="SFJ04352.1"/>
    <property type="molecule type" value="Genomic_DNA"/>
</dbReference>